<dbReference type="GO" id="GO:0005737">
    <property type="term" value="C:cytoplasm"/>
    <property type="evidence" value="ECO:0007669"/>
    <property type="project" value="UniProtKB-SubCell"/>
</dbReference>
<proteinExistence type="predicted"/>
<organism evidence="10 11">
    <name type="scientific">Cuscuta campestris</name>
    <dbReference type="NCBI Taxonomy" id="132261"/>
    <lineage>
        <taxon>Eukaryota</taxon>
        <taxon>Viridiplantae</taxon>
        <taxon>Streptophyta</taxon>
        <taxon>Embryophyta</taxon>
        <taxon>Tracheophyta</taxon>
        <taxon>Spermatophyta</taxon>
        <taxon>Magnoliopsida</taxon>
        <taxon>eudicotyledons</taxon>
        <taxon>Gunneridae</taxon>
        <taxon>Pentapetalae</taxon>
        <taxon>asterids</taxon>
        <taxon>lamiids</taxon>
        <taxon>Solanales</taxon>
        <taxon>Convolvulaceae</taxon>
        <taxon>Cuscuteae</taxon>
        <taxon>Cuscuta</taxon>
        <taxon>Cuscuta subgen. Grammica</taxon>
        <taxon>Cuscuta sect. Cleistogrammica</taxon>
    </lineage>
</organism>
<keyword evidence="11" id="KW-1185">Reference proteome</keyword>
<feature type="region of interest" description="Disordered" evidence="7">
    <location>
        <begin position="216"/>
        <end position="260"/>
    </location>
</feature>
<dbReference type="InterPro" id="IPR001878">
    <property type="entry name" value="Znf_CCHC"/>
</dbReference>
<keyword evidence="3" id="KW-0479">Metal-binding</keyword>
<reference evidence="10 11" key="1">
    <citation type="submission" date="2018-04" db="EMBL/GenBank/DDBJ databases">
        <authorList>
            <person name="Vogel A."/>
        </authorList>
    </citation>
    <scope>NUCLEOTIDE SEQUENCE [LARGE SCALE GENOMIC DNA]</scope>
</reference>
<dbReference type="PANTHER" id="PTHR31948:SF162">
    <property type="entry name" value="MINI ZINC FINGER PROTEIN 2"/>
    <property type="match status" value="1"/>
</dbReference>
<accession>A0A484LAD8</accession>
<name>A0A484LAD8_9ASTE</name>
<dbReference type="PROSITE" id="PS51523">
    <property type="entry name" value="ZF_HD_DIMER"/>
    <property type="match status" value="1"/>
</dbReference>
<dbReference type="GO" id="GO:0005634">
    <property type="term" value="C:nucleus"/>
    <property type="evidence" value="ECO:0007669"/>
    <property type="project" value="TreeGrafter"/>
</dbReference>
<evidence type="ECO:0000256" key="3">
    <source>
        <dbReference type="ARBA" id="ARBA00022723"/>
    </source>
</evidence>
<evidence type="ECO:0000256" key="5">
    <source>
        <dbReference type="ARBA" id="ARBA00022833"/>
    </source>
</evidence>
<feature type="region of interest" description="Disordered" evidence="7">
    <location>
        <begin position="87"/>
        <end position="111"/>
    </location>
</feature>
<dbReference type="OrthoDB" id="5544992at2759"/>
<protein>
    <recommendedName>
        <fullName evidence="12">CCHC-type domain-containing protein</fullName>
    </recommendedName>
</protein>
<dbReference type="PROSITE" id="PS50158">
    <property type="entry name" value="ZF_CCHC"/>
    <property type="match status" value="1"/>
</dbReference>
<dbReference type="GO" id="GO:0008270">
    <property type="term" value="F:zinc ion binding"/>
    <property type="evidence" value="ECO:0007669"/>
    <property type="project" value="UniProtKB-KW"/>
</dbReference>
<dbReference type="NCBIfam" id="TIGR01566">
    <property type="entry name" value="ZF_HD_prot_N"/>
    <property type="match status" value="1"/>
</dbReference>
<evidence type="ECO:0000259" key="9">
    <source>
        <dbReference type="PROSITE" id="PS51523"/>
    </source>
</evidence>
<evidence type="ECO:0008006" key="12">
    <source>
        <dbReference type="Google" id="ProtNLM"/>
    </source>
</evidence>
<gene>
    <name evidence="10" type="ORF">CCAM_LOCUS15241</name>
</gene>
<dbReference type="EMBL" id="OOIL02001204">
    <property type="protein sequence ID" value="VFQ73465.1"/>
    <property type="molecule type" value="Genomic_DNA"/>
</dbReference>
<feature type="region of interest" description="Disordered" evidence="7">
    <location>
        <begin position="1"/>
        <end position="31"/>
    </location>
</feature>
<dbReference type="PANTHER" id="PTHR31948">
    <property type="entry name" value="ZINC-FINGER HOMEODOMAIN PROTEIN 2"/>
    <property type="match status" value="1"/>
</dbReference>
<feature type="domain" description="ZF-HD dimerization-type" evidence="9">
    <location>
        <begin position="328"/>
        <end position="377"/>
    </location>
</feature>
<evidence type="ECO:0000256" key="7">
    <source>
        <dbReference type="SAM" id="MobiDB-lite"/>
    </source>
</evidence>
<dbReference type="Pfam" id="PF04770">
    <property type="entry name" value="ZF-HD_dimer"/>
    <property type="match status" value="1"/>
</dbReference>
<dbReference type="AlphaFoldDB" id="A0A484LAD8"/>
<keyword evidence="2" id="KW-0963">Cytoplasm</keyword>
<keyword evidence="4 6" id="KW-0863">Zinc-finger</keyword>
<dbReference type="Proteomes" id="UP000595140">
    <property type="component" value="Unassembled WGS sequence"/>
</dbReference>
<sequence>MEEVKKMHNSRKGKAKATFDSLSSRGSQGRHLVSSFSTIPDQFVGDAMTDQEFEQYFGGRTDANLQILKDIFEDIDEAEMDVEPILQSNNPTEADKEAGEPETSQGPGKAAANLRANVEKAKTIKFLLGLDDEQFGTLCGQILGSQPLADLNTSFYLITQEERHHSVVRARDDYTDAMAFSAPRTVPNTYQCTHCGKQGHTADRCYLIIGFPSSGRGRGRTSSNRGGGRSNRGGQTSAQPPPSIAGQSSNPATSARASTANVVTDVPNSLSAMSSDQIARLFSMLDSTPSSSDKLQEMKRNKVVVKKGDDESSQNTTTSSYVVRTIRYAECQRNVAANVGGFAVDGCREFMPSGDEGSGGELTCAACGCHRNFHRREEEAVEVVNDHISCAD</sequence>
<evidence type="ECO:0000256" key="2">
    <source>
        <dbReference type="ARBA" id="ARBA00022490"/>
    </source>
</evidence>
<dbReference type="GO" id="GO:0003700">
    <property type="term" value="F:DNA-binding transcription factor activity"/>
    <property type="evidence" value="ECO:0007669"/>
    <property type="project" value="TreeGrafter"/>
</dbReference>
<dbReference type="GO" id="GO:0050793">
    <property type="term" value="P:regulation of developmental process"/>
    <property type="evidence" value="ECO:0007669"/>
    <property type="project" value="TreeGrafter"/>
</dbReference>
<evidence type="ECO:0000256" key="1">
    <source>
        <dbReference type="ARBA" id="ARBA00004496"/>
    </source>
</evidence>
<keyword evidence="5" id="KW-0862">Zinc</keyword>
<feature type="domain" description="CCHC-type" evidence="8">
    <location>
        <begin position="192"/>
        <end position="205"/>
    </location>
</feature>
<dbReference type="InterPro" id="IPR006456">
    <property type="entry name" value="ZF_HD_homeobox_Cys/His_dimer"/>
</dbReference>
<evidence type="ECO:0000259" key="8">
    <source>
        <dbReference type="PROSITE" id="PS50158"/>
    </source>
</evidence>
<evidence type="ECO:0000313" key="10">
    <source>
        <dbReference type="EMBL" id="VFQ73465.1"/>
    </source>
</evidence>
<evidence type="ECO:0000313" key="11">
    <source>
        <dbReference type="Proteomes" id="UP000595140"/>
    </source>
</evidence>
<evidence type="ECO:0000256" key="4">
    <source>
        <dbReference type="ARBA" id="ARBA00022771"/>
    </source>
</evidence>
<comment type="subcellular location">
    <subcellularLocation>
        <location evidence="1">Cytoplasm</location>
    </subcellularLocation>
</comment>
<feature type="compositionally biased region" description="Polar residues" evidence="7">
    <location>
        <begin position="245"/>
        <end position="260"/>
    </location>
</feature>
<evidence type="ECO:0000256" key="6">
    <source>
        <dbReference type="PROSITE-ProRule" id="PRU00047"/>
    </source>
</evidence>
<dbReference type="GO" id="GO:0000976">
    <property type="term" value="F:transcription cis-regulatory region binding"/>
    <property type="evidence" value="ECO:0007669"/>
    <property type="project" value="TreeGrafter"/>
</dbReference>